<comment type="caution">
    <text evidence="1">The sequence shown here is derived from an EMBL/GenBank/DDBJ whole genome shotgun (WGS) entry which is preliminary data.</text>
</comment>
<proteinExistence type="predicted"/>
<sequence length="47" mass="5364">MIVVKIFNPQELTILEDSIPYILIEPVIGEFMLYSIGLSNNREVKLA</sequence>
<evidence type="ECO:0000313" key="2">
    <source>
        <dbReference type="Proteomes" id="UP000319716"/>
    </source>
</evidence>
<accession>A0A4Y1ZHU9</accession>
<evidence type="ECO:0000313" key="1">
    <source>
        <dbReference type="EMBL" id="GAY78705.1"/>
    </source>
</evidence>
<dbReference type="AlphaFoldDB" id="A0A4Y1ZHU9"/>
<gene>
    <name evidence="1" type="ORF">NBRC111894_4259</name>
</gene>
<organism evidence="1 2">
    <name type="scientific">Sporolactobacillus inulinus</name>
    <dbReference type="NCBI Taxonomy" id="2078"/>
    <lineage>
        <taxon>Bacteria</taxon>
        <taxon>Bacillati</taxon>
        <taxon>Bacillota</taxon>
        <taxon>Bacilli</taxon>
        <taxon>Bacillales</taxon>
        <taxon>Sporolactobacillaceae</taxon>
        <taxon>Sporolactobacillus</taxon>
    </lineage>
</organism>
<dbReference type="EMBL" id="BEXB01000058">
    <property type="protein sequence ID" value="GAY78705.1"/>
    <property type="molecule type" value="Genomic_DNA"/>
</dbReference>
<reference evidence="1 2" key="1">
    <citation type="submission" date="2017-11" db="EMBL/GenBank/DDBJ databases">
        <title>Draft Genome Sequence of Sporolactobacillus inulinus NBRC 111894 Isolated from Koso, a Japanese Sugar-Vegetable Fermented Beverage.</title>
        <authorList>
            <person name="Chiou T.Y."/>
            <person name="Oshima K."/>
            <person name="Suda W."/>
            <person name="Hattori M."/>
            <person name="Takahashi T."/>
        </authorList>
    </citation>
    <scope>NUCLEOTIDE SEQUENCE [LARGE SCALE GENOMIC DNA]</scope>
    <source>
        <strain evidence="1 2">NBRC111894</strain>
    </source>
</reference>
<name>A0A4Y1ZHU9_9BACL</name>
<dbReference type="Proteomes" id="UP000319716">
    <property type="component" value="Unassembled WGS sequence"/>
</dbReference>
<protein>
    <submittedName>
        <fullName evidence="1">Uncharacterized protein</fullName>
    </submittedName>
</protein>
<dbReference type="RefSeq" id="WP_262393499.1">
    <property type="nucleotide sequence ID" value="NZ_BEXB01000058.1"/>
</dbReference>